<dbReference type="InterPro" id="IPR009057">
    <property type="entry name" value="Homeodomain-like_sf"/>
</dbReference>
<evidence type="ECO:0000256" key="2">
    <source>
        <dbReference type="ARBA" id="ARBA00023125"/>
    </source>
</evidence>
<organism evidence="5 6">
    <name type="scientific">Sphingobacterium griseoflavum</name>
    <dbReference type="NCBI Taxonomy" id="1474952"/>
    <lineage>
        <taxon>Bacteria</taxon>
        <taxon>Pseudomonadati</taxon>
        <taxon>Bacteroidota</taxon>
        <taxon>Sphingobacteriia</taxon>
        <taxon>Sphingobacteriales</taxon>
        <taxon>Sphingobacteriaceae</taxon>
        <taxon>Sphingobacterium</taxon>
    </lineage>
</organism>
<dbReference type="Gene3D" id="1.10.10.60">
    <property type="entry name" value="Homeodomain-like"/>
    <property type="match status" value="1"/>
</dbReference>
<keyword evidence="3" id="KW-0804">Transcription</keyword>
<evidence type="ECO:0000313" key="6">
    <source>
        <dbReference type="Proteomes" id="UP000620550"/>
    </source>
</evidence>
<protein>
    <recommendedName>
        <fullName evidence="4">HTH araC/xylS-type domain-containing protein</fullName>
    </recommendedName>
</protein>
<dbReference type="Pfam" id="PF12833">
    <property type="entry name" value="HTH_18"/>
    <property type="match status" value="1"/>
</dbReference>
<feature type="domain" description="HTH araC/xylS-type" evidence="4">
    <location>
        <begin position="185"/>
        <end position="283"/>
    </location>
</feature>
<evidence type="ECO:0000313" key="5">
    <source>
        <dbReference type="EMBL" id="GHE39673.1"/>
    </source>
</evidence>
<dbReference type="PROSITE" id="PS01124">
    <property type="entry name" value="HTH_ARAC_FAMILY_2"/>
    <property type="match status" value="1"/>
</dbReference>
<proteinExistence type="predicted"/>
<comment type="caution">
    <text evidence="5">The sequence shown here is derived from an EMBL/GenBank/DDBJ whole genome shotgun (WGS) entry which is preliminary data.</text>
</comment>
<keyword evidence="2" id="KW-0238">DNA-binding</keyword>
<dbReference type="SMART" id="SM00342">
    <property type="entry name" value="HTH_ARAC"/>
    <property type="match status" value="1"/>
</dbReference>
<keyword evidence="1" id="KW-0805">Transcription regulation</keyword>
<keyword evidence="6" id="KW-1185">Reference proteome</keyword>
<reference evidence="6" key="1">
    <citation type="journal article" date="2019" name="Int. J. Syst. Evol. Microbiol.">
        <title>The Global Catalogue of Microorganisms (GCM) 10K type strain sequencing project: providing services to taxonomists for standard genome sequencing and annotation.</title>
        <authorList>
            <consortium name="The Broad Institute Genomics Platform"/>
            <consortium name="The Broad Institute Genome Sequencing Center for Infectious Disease"/>
            <person name="Wu L."/>
            <person name="Ma J."/>
        </authorList>
    </citation>
    <scope>NUCLEOTIDE SEQUENCE [LARGE SCALE GENOMIC DNA]</scope>
    <source>
        <strain evidence="6">CGMCC 1.12966</strain>
    </source>
</reference>
<name>A0ABQ3HYY5_9SPHI</name>
<dbReference type="PANTHER" id="PTHR43280">
    <property type="entry name" value="ARAC-FAMILY TRANSCRIPTIONAL REGULATOR"/>
    <property type="match status" value="1"/>
</dbReference>
<dbReference type="InterPro" id="IPR018060">
    <property type="entry name" value="HTH_AraC"/>
</dbReference>
<dbReference type="Proteomes" id="UP000620550">
    <property type="component" value="Unassembled WGS sequence"/>
</dbReference>
<gene>
    <name evidence="5" type="ORF">GCM10017764_23680</name>
</gene>
<accession>A0ABQ3HYY5</accession>
<evidence type="ECO:0000256" key="1">
    <source>
        <dbReference type="ARBA" id="ARBA00023015"/>
    </source>
</evidence>
<dbReference type="SUPFAM" id="SSF46689">
    <property type="entry name" value="Homeodomain-like"/>
    <property type="match status" value="1"/>
</dbReference>
<evidence type="ECO:0000259" key="4">
    <source>
        <dbReference type="PROSITE" id="PS01124"/>
    </source>
</evidence>
<sequence length="283" mass="31935">MHHPDANAMEVIPHNESIISLLLLRSDSEEILVDGSVDLFTIIRTLAPLDLVVGSVHYSIPANKLLFIGPGIAIKVIQATSEAGYRITFPDSFFDRSSKDAEILYSRLFFDYNTKMQVVNAIRPPEEVRHVLDVRAPLFARKSKALYDAAMKNHIESLLLEGLLGLPEVPDAYPTDQLSDRNLVNSFIVMLHRCYKKEHTVHFYANALHVTPRKLSRACQATYEQTAKEIILETLGKRAVNFIQSSTLSISQIAFELGFTDESNFRRFLKKQTGKTALSFRTP</sequence>
<dbReference type="PANTHER" id="PTHR43280:SF32">
    <property type="entry name" value="TRANSCRIPTIONAL REGULATORY PROTEIN"/>
    <property type="match status" value="1"/>
</dbReference>
<evidence type="ECO:0000256" key="3">
    <source>
        <dbReference type="ARBA" id="ARBA00023163"/>
    </source>
</evidence>
<dbReference type="EMBL" id="BNAF01000008">
    <property type="protein sequence ID" value="GHE39673.1"/>
    <property type="molecule type" value="Genomic_DNA"/>
</dbReference>